<accession>A0ACB7YU95</accession>
<sequence length="544" mass="60162">MEISVIGNSQAMLVNTESSVRRDLFGFCGKLSPQIFSRRSTICFGQSIRWGKRFPIRLTLKAAAQSEAIVSEKVCGSTSTSRTGTKPIDGVRLYVGLPLDAVSDCNTINHARAITAGLKALKLLGVDGVELPIWWGIAEKEAMGKYEWSGYLKLAEMVQKAGLKLHISLCFHASKEHKIPLPEWVSQIGESEPSIFFTNRSGEQYRDCLSLSVDDLPVLDGKSPIQVYGNFCESFKSSFSAFLGSTITGISIGLGPDGELRYPSHYHPSKNNQIRGVGEFQCYDENMLTNLKQHAEAFGNPLWGLTGPHDAPTYDQLPNSNSFVNENGGSWEMAYGDFFLSWYSNNLISHLDRFLSLASSTFSDYPVKIAGKVPLIHSWYKTRSHPSELTAGFYNTVNRDGYDKVVQIFAKKSCKVIVPGMDLTDECQPNGALASPESLLRQIVAACKKHGVEVSGQNSSVSGGPNAFGQIKRNLLDENEVVDLFTYQRMGADFFSPDHFPKFMEFVRSLNQLELGFDDLPSEEIQDSKSVHLEQGKDLLVQTA</sequence>
<protein>
    <submittedName>
        <fullName evidence="1">Uncharacterized protein</fullName>
    </submittedName>
</protein>
<name>A0ACB7YU95_9ERIC</name>
<evidence type="ECO:0000313" key="1">
    <source>
        <dbReference type="EMBL" id="KAH7856792.1"/>
    </source>
</evidence>
<evidence type="ECO:0000313" key="2">
    <source>
        <dbReference type="Proteomes" id="UP000828048"/>
    </source>
</evidence>
<organism evidence="1 2">
    <name type="scientific">Vaccinium darrowii</name>
    <dbReference type="NCBI Taxonomy" id="229202"/>
    <lineage>
        <taxon>Eukaryota</taxon>
        <taxon>Viridiplantae</taxon>
        <taxon>Streptophyta</taxon>
        <taxon>Embryophyta</taxon>
        <taxon>Tracheophyta</taxon>
        <taxon>Spermatophyta</taxon>
        <taxon>Magnoliopsida</taxon>
        <taxon>eudicotyledons</taxon>
        <taxon>Gunneridae</taxon>
        <taxon>Pentapetalae</taxon>
        <taxon>asterids</taxon>
        <taxon>Ericales</taxon>
        <taxon>Ericaceae</taxon>
        <taxon>Vaccinioideae</taxon>
        <taxon>Vaccinieae</taxon>
        <taxon>Vaccinium</taxon>
    </lineage>
</organism>
<proteinExistence type="predicted"/>
<comment type="caution">
    <text evidence="1">The sequence shown here is derived from an EMBL/GenBank/DDBJ whole genome shotgun (WGS) entry which is preliminary data.</text>
</comment>
<dbReference type="EMBL" id="CM037153">
    <property type="protein sequence ID" value="KAH7856792.1"/>
    <property type="molecule type" value="Genomic_DNA"/>
</dbReference>
<reference evidence="1 2" key="1">
    <citation type="journal article" date="2021" name="Hortic Res">
        <title>High-quality reference genome and annotation aids understanding of berry development for evergreen blueberry (Vaccinium darrowii).</title>
        <authorList>
            <person name="Yu J."/>
            <person name="Hulse-Kemp A.M."/>
            <person name="Babiker E."/>
            <person name="Staton M."/>
        </authorList>
    </citation>
    <scope>NUCLEOTIDE SEQUENCE [LARGE SCALE GENOMIC DNA]</scope>
    <source>
        <strain evidence="2">cv. NJ 8807/NJ 8810</strain>
        <tissue evidence="1">Young leaf</tissue>
    </source>
</reference>
<dbReference type="Proteomes" id="UP000828048">
    <property type="component" value="Chromosome 3"/>
</dbReference>
<keyword evidence="2" id="KW-1185">Reference proteome</keyword>
<gene>
    <name evidence="1" type="ORF">Vadar_005617</name>
</gene>